<gene>
    <name evidence="1" type="ORF">SURPRISE13_217</name>
</gene>
<dbReference type="SUPFAM" id="SSF52540">
    <property type="entry name" value="P-loop containing nucleoside triphosphate hydrolases"/>
    <property type="match status" value="1"/>
</dbReference>
<keyword evidence="1" id="KW-0547">Nucleotide-binding</keyword>
<organism evidence="1">
    <name type="scientific">Burkholderia phage vB_BgluM-SURPRISE13</name>
    <dbReference type="NCBI Taxonomy" id="3159457"/>
    <lineage>
        <taxon>Viruses</taxon>
    </lineage>
</organism>
<dbReference type="GO" id="GO:0004386">
    <property type="term" value="F:helicase activity"/>
    <property type="evidence" value="ECO:0007669"/>
    <property type="project" value="UniProtKB-KW"/>
</dbReference>
<dbReference type="InterPro" id="IPR027417">
    <property type="entry name" value="P-loop_NTPase"/>
</dbReference>
<accession>A0AAU7PFF6</accession>
<keyword evidence="1" id="KW-0378">Hydrolase</keyword>
<keyword evidence="1" id="KW-0347">Helicase</keyword>
<dbReference type="CDD" id="cd18785">
    <property type="entry name" value="SF2_C"/>
    <property type="match status" value="1"/>
</dbReference>
<keyword evidence="1" id="KW-0067">ATP-binding</keyword>
<sequence length="536" mass="62282">MSKLNVRVFSHHFSVKFGEHSPAARKIVAKFASWFEYWDWEEAGGEKFEAFQDSYSSPPTQAKLEAPPLETDWNHPDMEYRFHINSLPLFKDILNKAGARPEDVSYTIEPVYESVKVEIKIKDHFKPFDEQVAIYEQLKNPEIVSKLLGLQTGGGKSALSIFAAAHWGYRTVGFMKPGYLDKWRDDVMKQCDIAPTQILLIGGENNKGGSEKLIWLINGLMDGWLEPTFVFVSNATMRNWISEQEKMPPGEYVPGFRIFPWEFMQACGFGFRIIDETHQDFHANFLFDLFTHVEQSLSLSATLLHRNSFIVDMYKMAYPMENRMKVPEYRKYIRSIAWLYDIHEPRRIKTTARGRTSYSHVEFEKSLQRSTKLYKQYYLMVYEVMRKTYFFERKPGEKCLIYFATRKMCEDAMMYYKQIMPDLKLAKYNQGDSLADALQSDVIFATLQKAGTAIDIPNLTTVILTVAIDSIQSNLQSLGRLRDLKKLYGSDRVPTFVYFVCTNISKHMTYHKSKRDLMKEKALISTTMHHNVTLGI</sequence>
<protein>
    <submittedName>
        <fullName evidence="1">DNA helicase</fullName>
    </submittedName>
</protein>
<proteinExistence type="predicted"/>
<name>A0AAU7PFF6_9VIRU</name>
<dbReference type="EMBL" id="PP856017">
    <property type="protein sequence ID" value="XBS47552.1"/>
    <property type="molecule type" value="Genomic_DNA"/>
</dbReference>
<dbReference type="Gene3D" id="3.40.50.300">
    <property type="entry name" value="P-loop containing nucleotide triphosphate hydrolases"/>
    <property type="match status" value="2"/>
</dbReference>
<evidence type="ECO:0000313" key="1">
    <source>
        <dbReference type="EMBL" id="XBS47552.1"/>
    </source>
</evidence>
<reference evidence="1" key="1">
    <citation type="submission" date="2024-05" db="EMBL/GenBank/DDBJ databases">
        <title>Isolation and characterization of the novel Burkholderia jumbo bacteriophage Surprise13.</title>
        <authorList>
            <person name="Supina B.S.I."/>
            <person name="Dennis J."/>
        </authorList>
    </citation>
    <scope>NUCLEOTIDE SEQUENCE</scope>
</reference>